<dbReference type="Pfam" id="PF02274">
    <property type="entry name" value="ADI"/>
    <property type="match status" value="1"/>
</dbReference>
<dbReference type="PATRIC" id="fig|1307839.3.peg.1144"/>
<reference evidence="7 8" key="1">
    <citation type="submission" date="2015-11" db="EMBL/GenBank/DDBJ databases">
        <title>Description and complete genome sequence of a novel strain predominating in hypersaline microbial mats and representing a new family of the Bacteriodetes phylum.</title>
        <authorList>
            <person name="Spring S."/>
            <person name="Bunk B."/>
            <person name="Sproer C."/>
            <person name="Klenk H.-P."/>
        </authorList>
    </citation>
    <scope>NUCLEOTIDE SEQUENCE [LARGE SCALE GENOMIC DNA]</scope>
    <source>
        <strain evidence="7 8">L21-Spi-D4</strain>
    </source>
</reference>
<gene>
    <name evidence="7" type="primary">arcA</name>
    <name evidence="7" type="ORF">L21SP5_01057</name>
</gene>
<dbReference type="AlphaFoldDB" id="A0A0S2HXC8"/>
<sequence>MDTYQIRVNSEIGELEGVIVHSPGKEVENMTPKNAERALYSDILNLSVAQKEYGHFKNALAKHAPTFEVRELLQDVLSNQRVKETLIDHIFDNEHTMASRHFLLGLSDEELARQLLEGVILVKDNLTKYFSKERYALRPLHNFFFTRDAAMAVRDKVLIGRMANQVRGREALIMQAIFDYHPMFRTQTVNPVQHATFNDKISIEGGDVLVAREDVLLIGTGTRTSSQGIDFILEQIESKEQVRHIIVQELPETPESFIHLDMVFTFLDKNKCMVFEPIVMKPNRYQTVHITIDNGKVNIKNEKNIVECLNNLGFDLEPVFCGGTKDPWAQEREQWHSGANFFALAPGKVLGYARNVYTMEQMNKHGFEILSAEDVGSGKVDISKYEKYVVAVEGSELPRGGGGARCMTMPFKRKPITW</sequence>
<dbReference type="EMBL" id="CP013118">
    <property type="protein sequence ID" value="ALO14723.1"/>
    <property type="molecule type" value="Genomic_DNA"/>
</dbReference>
<dbReference type="GO" id="GO:0019546">
    <property type="term" value="P:L-arginine deiminase pathway"/>
    <property type="evidence" value="ECO:0007669"/>
    <property type="project" value="TreeGrafter"/>
</dbReference>
<dbReference type="OrthoDB" id="9807502at2"/>
<comment type="pathway">
    <text evidence="1">Amino-acid degradation; L-arginine degradation via ADI pathway; carbamoyl phosphate from L-arginine: step 1/2.</text>
</comment>
<evidence type="ECO:0000313" key="7">
    <source>
        <dbReference type="EMBL" id="ALO14723.1"/>
    </source>
</evidence>
<evidence type="ECO:0000256" key="3">
    <source>
        <dbReference type="ARBA" id="ARBA00012171"/>
    </source>
</evidence>
<dbReference type="SUPFAM" id="SSF55909">
    <property type="entry name" value="Pentein"/>
    <property type="match status" value="1"/>
</dbReference>
<organism evidence="7 8">
    <name type="scientific">Salinivirga cyanobacteriivorans</name>
    <dbReference type="NCBI Taxonomy" id="1307839"/>
    <lineage>
        <taxon>Bacteria</taxon>
        <taxon>Pseudomonadati</taxon>
        <taxon>Bacteroidota</taxon>
        <taxon>Bacteroidia</taxon>
        <taxon>Bacteroidales</taxon>
        <taxon>Salinivirgaceae</taxon>
        <taxon>Salinivirga</taxon>
    </lineage>
</organism>
<dbReference type="InterPro" id="IPR003876">
    <property type="entry name" value="Arg_deiminase"/>
</dbReference>
<evidence type="ECO:0000313" key="8">
    <source>
        <dbReference type="Proteomes" id="UP000064893"/>
    </source>
</evidence>
<keyword evidence="8" id="KW-1185">Reference proteome</keyword>
<dbReference type="KEGG" id="blq:L21SP5_01057"/>
<dbReference type="RefSeq" id="WP_057952239.1">
    <property type="nucleotide sequence ID" value="NZ_CP013118.1"/>
</dbReference>
<dbReference type="STRING" id="1307839.L21SP5_01057"/>
<accession>A0A0S2HXC8</accession>
<dbReference type="PRINTS" id="PR01466">
    <property type="entry name" value="ARGDEIMINASE"/>
</dbReference>
<dbReference type="PANTHER" id="PTHR47271">
    <property type="entry name" value="ARGININE DEIMINASE"/>
    <property type="match status" value="1"/>
</dbReference>
<comment type="similarity">
    <text evidence="2">Belongs to the arginine deiminase family.</text>
</comment>
<dbReference type="EC" id="3.5.3.6" evidence="3"/>
<comment type="catalytic activity">
    <reaction evidence="5">
        <text>L-arginine + H2O = L-citrulline + NH4(+)</text>
        <dbReference type="Rhea" id="RHEA:19597"/>
        <dbReference type="ChEBI" id="CHEBI:15377"/>
        <dbReference type="ChEBI" id="CHEBI:28938"/>
        <dbReference type="ChEBI" id="CHEBI:32682"/>
        <dbReference type="ChEBI" id="CHEBI:57743"/>
        <dbReference type="EC" id="3.5.3.6"/>
    </reaction>
</comment>
<dbReference type="Proteomes" id="UP000064893">
    <property type="component" value="Chromosome"/>
</dbReference>
<protein>
    <recommendedName>
        <fullName evidence="3">arginine deiminase</fullName>
        <ecNumber evidence="3">3.5.3.6</ecNumber>
    </recommendedName>
</protein>
<dbReference type="GO" id="GO:0016990">
    <property type="term" value="F:arginine deiminase activity"/>
    <property type="evidence" value="ECO:0007669"/>
    <property type="project" value="UniProtKB-EC"/>
</dbReference>
<evidence type="ECO:0000256" key="1">
    <source>
        <dbReference type="ARBA" id="ARBA00005213"/>
    </source>
</evidence>
<dbReference type="Gene3D" id="1.10.3930.10">
    <property type="entry name" value="Arginine deiminase"/>
    <property type="match status" value="1"/>
</dbReference>
<evidence type="ECO:0000256" key="6">
    <source>
        <dbReference type="PIRSR" id="PIRSR006356-1"/>
    </source>
</evidence>
<dbReference type="PIRSF" id="PIRSF006356">
    <property type="entry name" value="Arg_deiminase"/>
    <property type="match status" value="1"/>
</dbReference>
<evidence type="ECO:0000256" key="2">
    <source>
        <dbReference type="ARBA" id="ARBA00010206"/>
    </source>
</evidence>
<evidence type="ECO:0000256" key="4">
    <source>
        <dbReference type="ARBA" id="ARBA00022801"/>
    </source>
</evidence>
<name>A0A0S2HXC8_9BACT</name>
<keyword evidence="4 7" id="KW-0378">Hydrolase</keyword>
<evidence type="ECO:0000256" key="5">
    <source>
        <dbReference type="ARBA" id="ARBA00049429"/>
    </source>
</evidence>
<dbReference type="Gene3D" id="3.75.10.10">
    <property type="entry name" value="L-arginine/glycine Amidinotransferase, Chain A"/>
    <property type="match status" value="1"/>
</dbReference>
<feature type="active site" description="Amidino-cysteine intermediate" evidence="6">
    <location>
        <position position="406"/>
    </location>
</feature>
<proteinExistence type="inferred from homology"/>
<dbReference type="PANTHER" id="PTHR47271:SF2">
    <property type="entry name" value="ARGININE DEIMINASE"/>
    <property type="match status" value="1"/>
</dbReference>